<keyword evidence="2" id="KW-0830">Ubiquinone</keyword>
<proteinExistence type="predicted"/>
<dbReference type="GO" id="GO:0061542">
    <property type="term" value="F:3-demethylubiquinol 3-O-methyltransferase activity"/>
    <property type="evidence" value="ECO:0007669"/>
    <property type="project" value="UniProtKB-EC"/>
</dbReference>
<keyword evidence="2" id="KW-0808">Transferase</keyword>
<dbReference type="EC" id="2.1.1.222" evidence="2"/>
<dbReference type="PATRIC" id="fig|47311.3.peg.934"/>
<feature type="domain" description="Methyltransferase type 11" evidence="1">
    <location>
        <begin position="5"/>
        <end position="57"/>
    </location>
</feature>
<dbReference type="STRING" id="47311.MBCUT_08470"/>
<name>A0A166EAY3_9EURY</name>
<evidence type="ECO:0000259" key="1">
    <source>
        <dbReference type="Pfam" id="PF08241"/>
    </source>
</evidence>
<dbReference type="RefSeq" id="WP_067259293.1">
    <property type="nucleotide sequence ID" value="NZ_LWMW01000092.1"/>
</dbReference>
<dbReference type="OrthoDB" id="77093at2157"/>
<keyword evidence="2" id="KW-0489">Methyltransferase</keyword>
<dbReference type="Gene3D" id="3.40.50.150">
    <property type="entry name" value="Vaccinia Virus protein VP39"/>
    <property type="match status" value="1"/>
</dbReference>
<dbReference type="EMBL" id="LWMW01000092">
    <property type="protein sequence ID" value="KZX16461.1"/>
    <property type="molecule type" value="Genomic_DNA"/>
</dbReference>
<dbReference type="InterPro" id="IPR029063">
    <property type="entry name" value="SAM-dependent_MTases_sf"/>
</dbReference>
<comment type="caution">
    <text evidence="2">The sequence shown here is derived from an EMBL/GenBank/DDBJ whole genome shotgun (WGS) entry which is preliminary data.</text>
</comment>
<dbReference type="AlphaFoldDB" id="A0A166EAY3"/>
<dbReference type="Pfam" id="PF08241">
    <property type="entry name" value="Methyltransf_11"/>
    <property type="match status" value="1"/>
</dbReference>
<evidence type="ECO:0000313" key="2">
    <source>
        <dbReference type="EMBL" id="KZX16461.1"/>
    </source>
</evidence>
<dbReference type="GO" id="GO:0102208">
    <property type="term" value="F:2-polyprenyl-6-hydroxyphenol methylase activity"/>
    <property type="evidence" value="ECO:0007669"/>
    <property type="project" value="UniProtKB-EC"/>
</dbReference>
<dbReference type="CDD" id="cd02440">
    <property type="entry name" value="AdoMet_MTases"/>
    <property type="match status" value="1"/>
</dbReference>
<evidence type="ECO:0000313" key="3">
    <source>
        <dbReference type="Proteomes" id="UP000077275"/>
    </source>
</evidence>
<dbReference type="GO" id="GO:0032259">
    <property type="term" value="P:methylation"/>
    <property type="evidence" value="ECO:0007669"/>
    <property type="project" value="UniProtKB-KW"/>
</dbReference>
<sequence>MKGNLSYIKIDANKILPFENEEFDFILSVDTIEHLENPWVFVEEIHRILKVNGTVILTTPNVENLVSRILYLLFGQFMSFNNGLLKVNHISPIFSWIFDFMISKKFKIKKTYYYPGHYLFLSARICNLRLPFKNKYFGENIVRKMKKI</sequence>
<gene>
    <name evidence="2" type="primary">ubiG_1</name>
    <name evidence="2" type="ORF">MBCUT_08470</name>
</gene>
<dbReference type="SUPFAM" id="SSF53335">
    <property type="entry name" value="S-adenosyl-L-methionine-dependent methyltransferases"/>
    <property type="match status" value="1"/>
</dbReference>
<dbReference type="EC" id="2.1.1.64" evidence="2"/>
<protein>
    <submittedName>
        <fullName evidence="2">Ubiquinone biosynthesis O-methyltransferase</fullName>
        <ecNumber evidence="2">2.1.1.222</ecNumber>
        <ecNumber evidence="2">2.1.1.64</ecNumber>
    </submittedName>
</protein>
<accession>A0A166EAY3</accession>
<dbReference type="Proteomes" id="UP000077275">
    <property type="component" value="Unassembled WGS sequence"/>
</dbReference>
<reference evidence="2 3" key="1">
    <citation type="submission" date="2016-04" db="EMBL/GenBank/DDBJ databases">
        <title>Genome sequence of Methanobrevibacter cuticularis DSM 11139.</title>
        <authorList>
            <person name="Poehlein A."/>
            <person name="Seedorf H."/>
            <person name="Daniel R."/>
        </authorList>
    </citation>
    <scope>NUCLEOTIDE SEQUENCE [LARGE SCALE GENOMIC DNA]</scope>
    <source>
        <strain evidence="2 3">DSM 11139</strain>
    </source>
</reference>
<keyword evidence="3" id="KW-1185">Reference proteome</keyword>
<dbReference type="InterPro" id="IPR013216">
    <property type="entry name" value="Methyltransf_11"/>
</dbReference>
<organism evidence="2 3">
    <name type="scientific">Methanobrevibacter cuticularis</name>
    <dbReference type="NCBI Taxonomy" id="47311"/>
    <lineage>
        <taxon>Archaea</taxon>
        <taxon>Methanobacteriati</taxon>
        <taxon>Methanobacteriota</taxon>
        <taxon>Methanomada group</taxon>
        <taxon>Methanobacteria</taxon>
        <taxon>Methanobacteriales</taxon>
        <taxon>Methanobacteriaceae</taxon>
        <taxon>Methanobrevibacter</taxon>
    </lineage>
</organism>